<dbReference type="InterPro" id="IPR004160">
    <property type="entry name" value="Transl_elong_EFTu/EF1A_C"/>
</dbReference>
<evidence type="ECO:0000256" key="2">
    <source>
        <dbReference type="ARBA" id="ARBA00017898"/>
    </source>
</evidence>
<dbReference type="GeneID" id="43644128"/>
<dbReference type="InterPro" id="IPR004541">
    <property type="entry name" value="Transl_elong_EFTu/EF1A_bac/org"/>
</dbReference>
<dbReference type="AlphaFoldDB" id="A0A5N6SRR7"/>
<evidence type="ECO:0000259" key="7">
    <source>
        <dbReference type="PROSITE" id="PS51722"/>
    </source>
</evidence>
<dbReference type="CDD" id="cd03697">
    <property type="entry name" value="EFTU_II"/>
    <property type="match status" value="1"/>
</dbReference>
<dbReference type="CDD" id="cd03707">
    <property type="entry name" value="EFTU_III"/>
    <property type="match status" value="1"/>
</dbReference>
<sequence length="390" mass="42863">MFSLTKPHINVGTIGYADHGKTTLTAAITAKFGSTPVANDHTDNSLETKVHGMAMSIAHVQYESEARQYRHVNWPNQADYIKYMLSDAEQMDGMILVVSAADGLMPQTREQIVLARQAGVSYIVVFLNKCDMVDDEDQLELVELEVRDLLSSYGFRGDNLPIIRGSAQQALEGSLEGSELGEHAITRLVEALDAYIPVPVPAVDLPFLMPVEDVFSIADRGTVVTGRVQRGMIRIGDEIDIVGFGAVIRTTCIGVEMFRKSLEYSQAGENVGILLRGVKRQDVERGHVLAMPGQIRMYTTFTALVYLLRREEGGRHTPIFNDYQAQFFIRTTEVTGSIKVSEGMDMVMPGDTSSITIKLITPIAIIEGLRFAIYEGGRTIGSGVVTAILE</sequence>
<dbReference type="InterPro" id="IPR009001">
    <property type="entry name" value="Transl_elong_EF1A/Init_IF2_C"/>
</dbReference>
<dbReference type="InterPro" id="IPR050055">
    <property type="entry name" value="EF-Tu_GTPase"/>
</dbReference>
<accession>A0A5N6SRR7</accession>
<dbReference type="NCBIfam" id="TIGR00485">
    <property type="entry name" value="EF-Tu"/>
    <property type="match status" value="1"/>
</dbReference>
<dbReference type="EMBL" id="ML743577">
    <property type="protein sequence ID" value="KAE8137386.1"/>
    <property type="molecule type" value="Genomic_DNA"/>
</dbReference>
<dbReference type="RefSeq" id="XP_031913449.1">
    <property type="nucleotide sequence ID" value="XM_032059918.1"/>
</dbReference>
<keyword evidence="9" id="KW-1185">Reference proteome</keyword>
<comment type="similarity">
    <text evidence="1">Belongs to the TRAFAC class translation factor GTPase superfamily. Classic translation factor GTPase family. EF-Tu/EF-1A subfamily.</text>
</comment>
<dbReference type="Pfam" id="PF00009">
    <property type="entry name" value="GTP_EFTU"/>
    <property type="match status" value="1"/>
</dbReference>
<dbReference type="Gene3D" id="2.40.30.10">
    <property type="entry name" value="Translation factors"/>
    <property type="match status" value="2"/>
</dbReference>
<dbReference type="NCBIfam" id="NF000766">
    <property type="entry name" value="PRK00049.1"/>
    <property type="match status" value="1"/>
</dbReference>
<keyword evidence="3" id="KW-0547">Nucleotide-binding</keyword>
<dbReference type="PROSITE" id="PS51722">
    <property type="entry name" value="G_TR_2"/>
    <property type="match status" value="1"/>
</dbReference>
<evidence type="ECO:0000256" key="4">
    <source>
        <dbReference type="ARBA" id="ARBA00022768"/>
    </source>
</evidence>
<evidence type="ECO:0000256" key="6">
    <source>
        <dbReference type="ARBA" id="ARBA00023134"/>
    </source>
</evidence>
<dbReference type="GO" id="GO:0003924">
    <property type="term" value="F:GTPase activity"/>
    <property type="evidence" value="ECO:0007669"/>
    <property type="project" value="InterPro"/>
</dbReference>
<proteinExistence type="inferred from homology"/>
<keyword evidence="8" id="KW-0378">Hydrolase</keyword>
<dbReference type="NCBIfam" id="NF009373">
    <property type="entry name" value="PRK12736.1"/>
    <property type="match status" value="1"/>
</dbReference>
<evidence type="ECO:0000256" key="3">
    <source>
        <dbReference type="ARBA" id="ARBA00022741"/>
    </source>
</evidence>
<gene>
    <name evidence="8" type="ORF">BDV38DRAFT_282934</name>
</gene>
<dbReference type="InterPro" id="IPR027417">
    <property type="entry name" value="P-loop_NTPase"/>
</dbReference>
<dbReference type="InterPro" id="IPR009000">
    <property type="entry name" value="Transl_B-barrel_sf"/>
</dbReference>
<dbReference type="Pfam" id="PF03143">
    <property type="entry name" value="GTP_EFTU_D3"/>
    <property type="match status" value="1"/>
</dbReference>
<dbReference type="Proteomes" id="UP000325672">
    <property type="component" value="Unassembled WGS sequence"/>
</dbReference>
<organism evidence="8 9">
    <name type="scientific">Aspergillus pseudotamarii</name>
    <dbReference type="NCBI Taxonomy" id="132259"/>
    <lineage>
        <taxon>Eukaryota</taxon>
        <taxon>Fungi</taxon>
        <taxon>Dikarya</taxon>
        <taxon>Ascomycota</taxon>
        <taxon>Pezizomycotina</taxon>
        <taxon>Eurotiomycetes</taxon>
        <taxon>Eurotiomycetidae</taxon>
        <taxon>Eurotiales</taxon>
        <taxon>Aspergillaceae</taxon>
        <taxon>Aspergillus</taxon>
        <taxon>Aspergillus subgen. Circumdati</taxon>
    </lineage>
</organism>
<dbReference type="GO" id="GO:0003746">
    <property type="term" value="F:translation elongation factor activity"/>
    <property type="evidence" value="ECO:0007669"/>
    <property type="project" value="UniProtKB-KW"/>
</dbReference>
<evidence type="ECO:0000313" key="8">
    <source>
        <dbReference type="EMBL" id="KAE8137386.1"/>
    </source>
</evidence>
<dbReference type="PRINTS" id="PR00315">
    <property type="entry name" value="ELONGATNFCT"/>
</dbReference>
<dbReference type="PANTHER" id="PTHR43721:SF22">
    <property type="entry name" value="ELONGATION FACTOR TU, MITOCHONDRIAL"/>
    <property type="match status" value="1"/>
</dbReference>
<dbReference type="OrthoDB" id="2067at2759"/>
<dbReference type="Pfam" id="PF03144">
    <property type="entry name" value="GTP_EFTU_D2"/>
    <property type="match status" value="1"/>
</dbReference>
<dbReference type="Gene3D" id="3.40.50.300">
    <property type="entry name" value="P-loop containing nucleotide triphosphate hydrolases"/>
    <property type="match status" value="1"/>
</dbReference>
<keyword evidence="5" id="KW-0648">Protein biosynthesis</keyword>
<dbReference type="GO" id="GO:0005525">
    <property type="term" value="F:GTP binding"/>
    <property type="evidence" value="ECO:0007669"/>
    <property type="project" value="UniProtKB-KW"/>
</dbReference>
<dbReference type="NCBIfam" id="NF009372">
    <property type="entry name" value="PRK12735.1"/>
    <property type="match status" value="1"/>
</dbReference>
<keyword evidence="4" id="KW-0251">Elongation factor</keyword>
<protein>
    <recommendedName>
        <fullName evidence="2">Elongation factor Tu, mitochondrial</fullName>
    </recommendedName>
</protein>
<dbReference type="PANTHER" id="PTHR43721">
    <property type="entry name" value="ELONGATION FACTOR TU-RELATED"/>
    <property type="match status" value="1"/>
</dbReference>
<keyword evidence="6" id="KW-0342">GTP-binding</keyword>
<dbReference type="InterPro" id="IPR033720">
    <property type="entry name" value="EFTU_2"/>
</dbReference>
<evidence type="ECO:0000256" key="5">
    <source>
        <dbReference type="ARBA" id="ARBA00022917"/>
    </source>
</evidence>
<reference evidence="8 9" key="1">
    <citation type="submission" date="2019-04" db="EMBL/GenBank/DDBJ databases">
        <title>Friends and foes A comparative genomics study of 23 Aspergillus species from section Flavi.</title>
        <authorList>
            <consortium name="DOE Joint Genome Institute"/>
            <person name="Kjaerbolling I."/>
            <person name="Vesth T."/>
            <person name="Frisvad J.C."/>
            <person name="Nybo J.L."/>
            <person name="Theobald S."/>
            <person name="Kildgaard S."/>
            <person name="Isbrandt T."/>
            <person name="Kuo A."/>
            <person name="Sato A."/>
            <person name="Lyhne E.K."/>
            <person name="Kogle M.E."/>
            <person name="Wiebenga A."/>
            <person name="Kun R.S."/>
            <person name="Lubbers R.J."/>
            <person name="Makela M.R."/>
            <person name="Barry K."/>
            <person name="Chovatia M."/>
            <person name="Clum A."/>
            <person name="Daum C."/>
            <person name="Haridas S."/>
            <person name="He G."/>
            <person name="LaButti K."/>
            <person name="Lipzen A."/>
            <person name="Mondo S."/>
            <person name="Riley R."/>
            <person name="Salamov A."/>
            <person name="Simmons B.A."/>
            <person name="Magnuson J.K."/>
            <person name="Henrissat B."/>
            <person name="Mortensen U.H."/>
            <person name="Larsen T.O."/>
            <person name="Devries R.P."/>
            <person name="Grigoriev I.V."/>
            <person name="Machida M."/>
            <person name="Baker S.E."/>
            <person name="Andersen M.R."/>
        </authorList>
    </citation>
    <scope>NUCLEOTIDE SEQUENCE [LARGE SCALE GENOMIC DNA]</scope>
    <source>
        <strain evidence="8 9">CBS 117625</strain>
    </source>
</reference>
<dbReference type="FunFam" id="2.40.30.10:FF:000001">
    <property type="entry name" value="Elongation factor Tu"/>
    <property type="match status" value="1"/>
</dbReference>
<dbReference type="InterPro" id="IPR000795">
    <property type="entry name" value="T_Tr_GTP-bd_dom"/>
</dbReference>
<evidence type="ECO:0000313" key="9">
    <source>
        <dbReference type="Proteomes" id="UP000325672"/>
    </source>
</evidence>
<dbReference type="InterPro" id="IPR004161">
    <property type="entry name" value="EFTu-like_2"/>
</dbReference>
<name>A0A5N6SRR7_ASPPS</name>
<dbReference type="SUPFAM" id="SSF52540">
    <property type="entry name" value="P-loop containing nucleoside triphosphate hydrolases"/>
    <property type="match status" value="1"/>
</dbReference>
<evidence type="ECO:0000256" key="1">
    <source>
        <dbReference type="ARBA" id="ARBA00007249"/>
    </source>
</evidence>
<dbReference type="SUPFAM" id="SSF50447">
    <property type="entry name" value="Translation proteins"/>
    <property type="match status" value="1"/>
</dbReference>
<feature type="domain" description="Tr-type G" evidence="7">
    <location>
        <begin position="6"/>
        <end position="200"/>
    </location>
</feature>
<dbReference type="SUPFAM" id="SSF50465">
    <property type="entry name" value="EF-Tu/eEF-1alpha/eIF2-gamma C-terminal domain"/>
    <property type="match status" value="1"/>
</dbReference>